<dbReference type="SUPFAM" id="SSF55729">
    <property type="entry name" value="Acyl-CoA N-acyltransferases (Nat)"/>
    <property type="match status" value="1"/>
</dbReference>
<sequence>MSHPLTVDIIKPDDLDEGLVATWRALLAANPVLTSPYFQPEFTILGGAVTPGAAVAVFHRRGEVVGFFPHQRRGSAMQPLAAPLNDYHGVIARPGEAPDLSDVARLLKAGRLNVGGWVGPATGGQARETVQAVMPDGYDAWYAERRAAFGKYFKDKERARRSLEAELGPIRVEVGLRDAGLLDHLIDLKREQYRRTGRHDVFACGWTRDLLHALMAAPTGRFGVSLGALWGGDKLAAIEASLHGGDEYHFWFPAYEPRWARCSPGILLSLDTMRQASAEGYRTFDYGFQGEGYKKYFCDGRRQVAEAVIVRPGLASAVSGAAVGLLNLAGEGRGERLRASVRRRWAVIEACEPTPAAQLRGALDAVRAAAAKLKPPQTARA</sequence>
<dbReference type="Proteomes" id="UP001589906">
    <property type="component" value="Unassembled WGS sequence"/>
</dbReference>
<reference evidence="2 3" key="1">
    <citation type="submission" date="2024-09" db="EMBL/GenBank/DDBJ databases">
        <authorList>
            <person name="Sun Q."/>
            <person name="Mori K."/>
        </authorList>
    </citation>
    <scope>NUCLEOTIDE SEQUENCE [LARGE SCALE GENOMIC DNA]</scope>
    <source>
        <strain evidence="2 3">NCAIM B.02621</strain>
    </source>
</reference>
<gene>
    <name evidence="2" type="ORF">ACFFGE_04180</name>
</gene>
<evidence type="ECO:0000259" key="1">
    <source>
        <dbReference type="Pfam" id="PF13480"/>
    </source>
</evidence>
<dbReference type="RefSeq" id="WP_376834586.1">
    <property type="nucleotide sequence ID" value="NZ_JBHLSW010000003.1"/>
</dbReference>
<feature type="domain" description="BioF2-like acetyltransferase" evidence="1">
    <location>
        <begin position="153"/>
        <end position="295"/>
    </location>
</feature>
<dbReference type="InterPro" id="IPR016181">
    <property type="entry name" value="Acyl_CoA_acyltransferase"/>
</dbReference>
<organism evidence="2 3">
    <name type="scientific">Brevundimonas balnearis</name>
    <dbReference type="NCBI Taxonomy" id="1572858"/>
    <lineage>
        <taxon>Bacteria</taxon>
        <taxon>Pseudomonadati</taxon>
        <taxon>Pseudomonadota</taxon>
        <taxon>Alphaproteobacteria</taxon>
        <taxon>Caulobacterales</taxon>
        <taxon>Caulobacteraceae</taxon>
        <taxon>Brevundimonas</taxon>
    </lineage>
</organism>
<evidence type="ECO:0000313" key="2">
    <source>
        <dbReference type="EMBL" id="MFC0633076.1"/>
    </source>
</evidence>
<proteinExistence type="predicted"/>
<accession>A0ABV6R0D9</accession>
<dbReference type="InterPro" id="IPR038740">
    <property type="entry name" value="BioF2-like_GNAT_dom"/>
</dbReference>
<dbReference type="Pfam" id="PF13480">
    <property type="entry name" value="Acetyltransf_6"/>
    <property type="match status" value="1"/>
</dbReference>
<name>A0ABV6R0D9_9CAUL</name>
<keyword evidence="3" id="KW-1185">Reference proteome</keyword>
<evidence type="ECO:0000313" key="3">
    <source>
        <dbReference type="Proteomes" id="UP001589906"/>
    </source>
</evidence>
<protein>
    <submittedName>
        <fullName evidence="2">GNAT family N-acetyltransferase</fullName>
    </submittedName>
</protein>
<comment type="caution">
    <text evidence="2">The sequence shown here is derived from an EMBL/GenBank/DDBJ whole genome shotgun (WGS) entry which is preliminary data.</text>
</comment>
<dbReference type="EMBL" id="JBHLSW010000003">
    <property type="protein sequence ID" value="MFC0633076.1"/>
    <property type="molecule type" value="Genomic_DNA"/>
</dbReference>